<dbReference type="GO" id="GO:0046872">
    <property type="term" value="F:metal ion binding"/>
    <property type="evidence" value="ECO:0007669"/>
    <property type="project" value="UniProtKB-KW"/>
</dbReference>
<dbReference type="InterPro" id="IPR028994">
    <property type="entry name" value="Integrin_alpha_N"/>
</dbReference>
<evidence type="ECO:0000259" key="8">
    <source>
        <dbReference type="Pfam" id="PF05567"/>
    </source>
</evidence>
<sequence>MSKKVILILGIIVIGTVLLVLKFTGQQQAVCVEYTNSFTENFDTDQYKDKPNCSVANWPPGPIHLNYLGGNFEVTQPAGMGARMYVVAAGDFNGDGKPDLVGLDYNTYELKMVWNNFNDANGDEIDDDGLVFQVDNSRIFDTGLTVGPASITVGDYNGDGLLDFFFYKNGNDSFSYSNFVACMYINQGTRDNPVFYPRTDPRNLNFTLRFQAAGIYCNWAANHLCTVDIDKDGDQDVLVASQDRIFLVRNPGQFRWSTLSEWDVSELNYDQRTGFIAPTPGGYPDRGTSAVAAGDFDLDGDIDVVAGSVNGWAYLVYYQNDGTGKFTRSEIPIPNPSATGTVALTVTDFKKDGRPDIFGATDRWNAGNQAHMWIFKNTGLQDVTVTDPDTGETITYQEVIWNFLCLNNCQPIIPPFYDVDICTMLDYDNDEDMDLVVADANHSGDYYLIINKLAPVFALYGEAISTNVVEGLLDPRQYAITKARIVRLNQGVRGSSDGLSIQFFLSNDGGLHWEPYKTFSGSNIRPWSDSDWYTFKNFGANLKWKAILTAPEDSMAEYTGASYDTPLIRDLTIEFTYVGRQEYSRSSVATSVIDRSGQNRKMIIAASFIYPGWEGHLRAYDVTAMIAAQNTYSNLRTVSRSDLGSDTGRWLADGVELLWDAGELLDERDPRTRTIYTAINTNTSLPPVGTLQRIEFNLANVGVMRPIMRDYQNNEEALILFVRGHGRYWRLGDINHSTPAVVGPPSEDPRLMGDGYAEFKNAYQNRRKVVYVGANDGMLHCFDVTTGEELWAYIPYNQLSRLKEMWPVDQATGIRYFSRKAYVDGSPSVSDVYINGQWRTVLICGQGEGYGQRPDGYSNGTTQNYHYYYFALDITEPENPIPMWEFAGVRVRRQGSNYNMTNGQTWSVPYIAKVIDNGNPVWVCFVGSGYAHQADSAYQAYIGNTFTAIKIQDCSVLYSNRITDIDSSRSNNSGNPFANIYVSFPGSPNGVDLDLDGDADYVYIGDLDGRLWRLDLTSGRSSNWSMRSIFTDRCCYPIITKPAVWKGFSTTSQSYPRIYFGTGGHEQAPANRYYSFVALIDEGKNTGTLEWYMGNAGETGLDNSKRVGELTAGEKVWADPVVANYIVYFSTLKGSIEAADPCQNLGGEAGKLYARFIQAVLGIPTGGSALKNAQGQPIDYLALASKARTAVTVGERQRAGGTYKQDVYIQEYDSTIEKLEQPVGAMLKIKSWREIYRIVR</sequence>
<comment type="subcellular location">
    <subcellularLocation>
        <location evidence="1">Fimbrium</location>
    </subcellularLocation>
</comment>
<proteinExistence type="inferred from homology"/>
<organism evidence="9 10">
    <name type="scientific">Candidatus Saccharicenans subterraneus</name>
    <dbReference type="NCBI Taxonomy" id="2508984"/>
    <lineage>
        <taxon>Bacteria</taxon>
        <taxon>Candidatus Aminicenantota</taxon>
        <taxon>Candidatus Aminicenantia</taxon>
        <taxon>Candidatus Aminicenantales</taxon>
        <taxon>Candidatus Saccharicenantaceae</taxon>
        <taxon>Candidatus Saccharicenans</taxon>
    </lineage>
</organism>
<name>A0A3E2BPJ7_9BACT</name>
<evidence type="ECO:0000256" key="4">
    <source>
        <dbReference type="ARBA" id="ARBA00022723"/>
    </source>
</evidence>
<evidence type="ECO:0000256" key="5">
    <source>
        <dbReference type="ARBA" id="ARBA00022729"/>
    </source>
</evidence>
<evidence type="ECO:0000313" key="9">
    <source>
        <dbReference type="EMBL" id="RFT16567.1"/>
    </source>
</evidence>
<keyword evidence="4" id="KW-0479">Metal-binding</keyword>
<keyword evidence="5" id="KW-0732">Signal</keyword>
<evidence type="ECO:0000256" key="1">
    <source>
        <dbReference type="ARBA" id="ARBA00004561"/>
    </source>
</evidence>
<dbReference type="PANTHER" id="PTHR45460">
    <property type="entry name" value="SIMILAR TO CYSTEINE PROTEINASE"/>
    <property type="match status" value="1"/>
</dbReference>
<evidence type="ECO:0000256" key="2">
    <source>
        <dbReference type="ARBA" id="ARBA00008387"/>
    </source>
</evidence>
<dbReference type="Pfam" id="PF05567">
    <property type="entry name" value="T4P_PilY1"/>
    <property type="match status" value="1"/>
</dbReference>
<dbReference type="PANTHER" id="PTHR45460:SF2">
    <property type="entry name" value="ALPHA 1,3 GLUCANASE, GH71 FAMILY (EUROFUNG)"/>
    <property type="match status" value="1"/>
</dbReference>
<dbReference type="AlphaFoldDB" id="A0A3E2BPJ7"/>
<reference evidence="9 10" key="1">
    <citation type="submission" date="2018-08" db="EMBL/GenBank/DDBJ databases">
        <title>Genome analysis of the thermophilic bacterium of the candidate phylum Aminicenantes from deep subsurface aquifer revealed its physiology and ecological role.</title>
        <authorList>
            <person name="Kadnikov V.V."/>
            <person name="Mardanov A.V."/>
            <person name="Beletsky A.V."/>
            <person name="Karnachuk O.V."/>
            <person name="Ravin N.V."/>
        </authorList>
    </citation>
    <scope>NUCLEOTIDE SEQUENCE [LARGE SCALE GENOMIC DNA]</scope>
    <source>
        <strain evidence="9">BY38</strain>
    </source>
</reference>
<comment type="similarity">
    <text evidence="2">Belongs to the PilY1 family.</text>
</comment>
<dbReference type="Proteomes" id="UP000257323">
    <property type="component" value="Unassembled WGS sequence"/>
</dbReference>
<feature type="domain" description="PilY1 beta-propeller" evidence="8">
    <location>
        <begin position="731"/>
        <end position="1023"/>
    </location>
</feature>
<dbReference type="SUPFAM" id="SSF69318">
    <property type="entry name" value="Integrin alpha N-terminal domain"/>
    <property type="match status" value="1"/>
</dbReference>
<protein>
    <submittedName>
        <fullName evidence="9">Type IV fimbrial biogenesis protein PilY1</fullName>
    </submittedName>
</protein>
<dbReference type="EMBL" id="QUAH01000003">
    <property type="protein sequence ID" value="RFT16567.1"/>
    <property type="molecule type" value="Genomic_DNA"/>
</dbReference>
<evidence type="ECO:0000256" key="3">
    <source>
        <dbReference type="ARBA" id="ARBA00022558"/>
    </source>
</evidence>
<dbReference type="Gene3D" id="2.130.10.10">
    <property type="entry name" value="YVTN repeat-like/Quinoprotein amine dehydrogenase"/>
    <property type="match status" value="1"/>
</dbReference>
<comment type="caution">
    <text evidence="9">The sequence shown here is derived from an EMBL/GenBank/DDBJ whole genome shotgun (WGS) entry which is preliminary data.</text>
</comment>
<evidence type="ECO:0000313" key="10">
    <source>
        <dbReference type="Proteomes" id="UP000257323"/>
    </source>
</evidence>
<keyword evidence="3" id="KW-1029">Fimbrium biogenesis</keyword>
<accession>A0A3E2BPJ7</accession>
<dbReference type="Pfam" id="PF13517">
    <property type="entry name" value="FG-GAP_3"/>
    <property type="match status" value="2"/>
</dbReference>
<dbReference type="InterPro" id="IPR013517">
    <property type="entry name" value="FG-GAP"/>
</dbReference>
<keyword evidence="6" id="KW-0106">Calcium</keyword>
<dbReference type="GO" id="GO:0009289">
    <property type="term" value="C:pilus"/>
    <property type="evidence" value="ECO:0007669"/>
    <property type="project" value="UniProtKB-SubCell"/>
</dbReference>
<dbReference type="Gene3D" id="2.130.10.130">
    <property type="entry name" value="Integrin alpha, N-terminal"/>
    <property type="match status" value="2"/>
</dbReference>
<gene>
    <name evidence="9" type="ORF">OP8BY_1745</name>
</gene>
<dbReference type="InterPro" id="IPR008707">
    <property type="entry name" value="B-propeller_PilY1"/>
</dbReference>
<keyword evidence="7" id="KW-0281">Fimbrium</keyword>
<dbReference type="SUPFAM" id="SSF50998">
    <property type="entry name" value="Quinoprotein alcohol dehydrogenase-like"/>
    <property type="match status" value="1"/>
</dbReference>
<evidence type="ECO:0000256" key="7">
    <source>
        <dbReference type="ARBA" id="ARBA00023263"/>
    </source>
</evidence>
<evidence type="ECO:0000256" key="6">
    <source>
        <dbReference type="ARBA" id="ARBA00022837"/>
    </source>
</evidence>
<dbReference type="InterPro" id="IPR015943">
    <property type="entry name" value="WD40/YVTN_repeat-like_dom_sf"/>
</dbReference>
<dbReference type="InterPro" id="IPR011047">
    <property type="entry name" value="Quinoprotein_ADH-like_sf"/>
</dbReference>